<comment type="caution">
    <text evidence="1">The sequence shown here is derived from an EMBL/GenBank/DDBJ whole genome shotgun (WGS) entry which is preliminary data.</text>
</comment>
<gene>
    <name evidence="1" type="ORF">HPB47_024955</name>
</gene>
<organism evidence="1 2">
    <name type="scientific">Ixodes persulcatus</name>
    <name type="common">Taiga tick</name>
    <dbReference type="NCBI Taxonomy" id="34615"/>
    <lineage>
        <taxon>Eukaryota</taxon>
        <taxon>Metazoa</taxon>
        <taxon>Ecdysozoa</taxon>
        <taxon>Arthropoda</taxon>
        <taxon>Chelicerata</taxon>
        <taxon>Arachnida</taxon>
        <taxon>Acari</taxon>
        <taxon>Parasitiformes</taxon>
        <taxon>Ixodida</taxon>
        <taxon>Ixodoidea</taxon>
        <taxon>Ixodidae</taxon>
        <taxon>Ixodinae</taxon>
        <taxon>Ixodes</taxon>
    </lineage>
</organism>
<evidence type="ECO:0000313" key="1">
    <source>
        <dbReference type="EMBL" id="KAG0428043.1"/>
    </source>
</evidence>
<name>A0AC60Q3H9_IXOPE</name>
<sequence length="504" mass="56959">MSARLFLKLILFLMNFMYWLLGGTTFLMGIYLFIVRERILRRYVDLTFDPAVFFMALGCVMFLLATCGCVGVLRENVRLLCVYCSALTLLLMVAIAVALLAFLLPSLSVRGRLPIETTLRRAIVIYRDDPSLEELIDLLQSSLRCCGLTSNGYLDWRFNAYFNCSTWNYSRERCGVPYSCCKDIGRLPNVMCGYDVTDVSKTDLTAVEQRIYTGGCLRAIEHLVRENGVLVSVLSAVTATEEKKLRILMRGVKDDIFGGLVRNPLTSVQGFVTEATNIERVLQARASHYQRLPGVSAFPQSPCDLARDTPGIRELIRDIVREELKKVLPTAERPASISIAEVVRDEVQRAFQPDTSLTVAAADEPTLSYAAAARRPPPAAQHYPVAPRRDSPTQAYHRRNDEGHQYDRRDQPAPRKTDVWRTADRRPLCYHCGEANHVYRRCPYRQLGLRGFHPDDPRPRYGERPRDIDEYLRRSPSPGPEPISGHSAADRPALLDPPSADEMK</sequence>
<dbReference type="EMBL" id="JABSTQ010009566">
    <property type="protein sequence ID" value="KAG0428043.1"/>
    <property type="molecule type" value="Genomic_DNA"/>
</dbReference>
<protein>
    <submittedName>
        <fullName evidence="1">Uncharacterized protein</fullName>
    </submittedName>
</protein>
<accession>A0AC60Q3H9</accession>
<evidence type="ECO:0000313" key="2">
    <source>
        <dbReference type="Proteomes" id="UP000805193"/>
    </source>
</evidence>
<proteinExistence type="predicted"/>
<keyword evidence="2" id="KW-1185">Reference proteome</keyword>
<dbReference type="Proteomes" id="UP000805193">
    <property type="component" value="Unassembled WGS sequence"/>
</dbReference>
<reference evidence="1 2" key="1">
    <citation type="journal article" date="2020" name="Cell">
        <title>Large-Scale Comparative Analyses of Tick Genomes Elucidate Their Genetic Diversity and Vector Capacities.</title>
        <authorList>
            <consortium name="Tick Genome and Microbiome Consortium (TIGMIC)"/>
            <person name="Jia N."/>
            <person name="Wang J."/>
            <person name="Shi W."/>
            <person name="Du L."/>
            <person name="Sun Y."/>
            <person name="Zhan W."/>
            <person name="Jiang J.F."/>
            <person name="Wang Q."/>
            <person name="Zhang B."/>
            <person name="Ji P."/>
            <person name="Bell-Sakyi L."/>
            <person name="Cui X.M."/>
            <person name="Yuan T.T."/>
            <person name="Jiang B.G."/>
            <person name="Yang W.F."/>
            <person name="Lam T.T."/>
            <person name="Chang Q.C."/>
            <person name="Ding S.J."/>
            <person name="Wang X.J."/>
            <person name="Zhu J.G."/>
            <person name="Ruan X.D."/>
            <person name="Zhao L."/>
            <person name="Wei J.T."/>
            <person name="Ye R.Z."/>
            <person name="Que T.C."/>
            <person name="Du C.H."/>
            <person name="Zhou Y.H."/>
            <person name="Cheng J.X."/>
            <person name="Dai P.F."/>
            <person name="Guo W.B."/>
            <person name="Han X.H."/>
            <person name="Huang E.J."/>
            <person name="Li L.F."/>
            <person name="Wei W."/>
            <person name="Gao Y.C."/>
            <person name="Liu J.Z."/>
            <person name="Shao H.Z."/>
            <person name="Wang X."/>
            <person name="Wang C.C."/>
            <person name="Yang T.C."/>
            <person name="Huo Q.B."/>
            <person name="Li W."/>
            <person name="Chen H.Y."/>
            <person name="Chen S.E."/>
            <person name="Zhou L.G."/>
            <person name="Ni X.B."/>
            <person name="Tian J.H."/>
            <person name="Sheng Y."/>
            <person name="Liu T."/>
            <person name="Pan Y.S."/>
            <person name="Xia L.Y."/>
            <person name="Li J."/>
            <person name="Zhao F."/>
            <person name="Cao W.C."/>
        </authorList>
    </citation>
    <scope>NUCLEOTIDE SEQUENCE [LARGE SCALE GENOMIC DNA]</scope>
    <source>
        <strain evidence="1">Iper-2018</strain>
    </source>
</reference>